<keyword evidence="3" id="KW-1185">Reference proteome</keyword>
<protein>
    <submittedName>
        <fullName evidence="2">TIGR01244 family protein</fullName>
    </submittedName>
</protein>
<dbReference type="GO" id="GO:0016787">
    <property type="term" value="F:hydrolase activity"/>
    <property type="evidence" value="ECO:0007669"/>
    <property type="project" value="InterPro"/>
</dbReference>
<accession>A0A191UEC6</accession>
<name>A0A191UEC6_9BURK</name>
<dbReference type="Pfam" id="PF04273">
    <property type="entry name" value="BLH_phosphatase"/>
    <property type="match status" value="1"/>
</dbReference>
<dbReference type="Proteomes" id="UP000078463">
    <property type="component" value="Chromosome"/>
</dbReference>
<evidence type="ECO:0000313" key="3">
    <source>
        <dbReference type="Proteomes" id="UP000078463"/>
    </source>
</evidence>
<dbReference type="EMBL" id="CP015922">
    <property type="protein sequence ID" value="ANI99413.1"/>
    <property type="molecule type" value="Genomic_DNA"/>
</dbReference>
<dbReference type="SUPFAM" id="SSF52799">
    <property type="entry name" value="(Phosphotyrosine protein) phosphatases II"/>
    <property type="match status" value="1"/>
</dbReference>
<feature type="domain" description="Beta-lactamase hydrolase-like protein phosphatase-like" evidence="1">
    <location>
        <begin position="11"/>
        <end position="110"/>
    </location>
</feature>
<evidence type="ECO:0000313" key="2">
    <source>
        <dbReference type="EMBL" id="ANI99413.1"/>
    </source>
</evidence>
<dbReference type="InterPro" id="IPR029021">
    <property type="entry name" value="Prot-tyrosine_phosphatase-like"/>
</dbReference>
<organism evidence="2 3">
    <name type="scientific">Polynucleobacter wuianus</name>
    <dbReference type="NCBI Taxonomy" id="1743168"/>
    <lineage>
        <taxon>Bacteria</taxon>
        <taxon>Pseudomonadati</taxon>
        <taxon>Pseudomonadota</taxon>
        <taxon>Betaproteobacteria</taxon>
        <taxon>Burkholderiales</taxon>
        <taxon>Burkholderiaceae</taxon>
        <taxon>Polynucleobacter</taxon>
    </lineage>
</organism>
<proteinExistence type="predicted"/>
<reference evidence="3" key="1">
    <citation type="submission" date="2016-05" db="EMBL/GenBank/DDBJ databases">
        <title>Polynucleobacter sp. QLW-P1FAT50C-4 genome.</title>
        <authorList>
            <person name="Hahn M.W."/>
        </authorList>
    </citation>
    <scope>NUCLEOTIDE SEQUENCE [LARGE SCALE GENOMIC DNA]</scope>
    <source>
        <strain evidence="3">QLW-P1FAT50C-4</strain>
    </source>
</reference>
<dbReference type="STRING" id="1743168.A8O14_04465"/>
<sequence>MSLPITCHNDQFGTLGQIDPSHLAEIAQQGYKSVINNRPDGEGGPDQPTSASIQAEAEKLGLNYAYLPVVPSAMTVEQVREMARLLKTMPGPVLAFCRSGARSTNLYQLALQVQ</sequence>
<dbReference type="AlphaFoldDB" id="A0A191UEC6"/>
<dbReference type="Gene3D" id="3.90.190.10">
    <property type="entry name" value="Protein tyrosine phosphatase superfamily"/>
    <property type="match status" value="1"/>
</dbReference>
<dbReference type="NCBIfam" id="TIGR01244">
    <property type="entry name" value="TIGR01244 family sulfur transferase"/>
    <property type="match status" value="1"/>
</dbReference>
<dbReference type="RefSeq" id="WP_068948429.1">
    <property type="nucleotide sequence ID" value="NZ_CP015922.1"/>
</dbReference>
<dbReference type="KEGG" id="pwu:A8O14_04465"/>
<evidence type="ECO:0000259" key="1">
    <source>
        <dbReference type="Pfam" id="PF04273"/>
    </source>
</evidence>
<dbReference type="OrthoDB" id="9802771at2"/>
<gene>
    <name evidence="2" type="ORF">A8O14_04465</name>
</gene>
<dbReference type="InterPro" id="IPR005939">
    <property type="entry name" value="BLH_phosphatase-like"/>
</dbReference>